<keyword evidence="8" id="KW-1185">Reference proteome</keyword>
<evidence type="ECO:0000259" key="6">
    <source>
        <dbReference type="PROSITE" id="PS51935"/>
    </source>
</evidence>
<evidence type="ECO:0000256" key="2">
    <source>
        <dbReference type="ARBA" id="ARBA00022670"/>
    </source>
</evidence>
<organism evidence="7 8">
    <name type="scientific">Marininema mesophilum</name>
    <dbReference type="NCBI Taxonomy" id="1048340"/>
    <lineage>
        <taxon>Bacteria</taxon>
        <taxon>Bacillati</taxon>
        <taxon>Bacillota</taxon>
        <taxon>Bacilli</taxon>
        <taxon>Bacillales</taxon>
        <taxon>Thermoactinomycetaceae</taxon>
        <taxon>Marininema</taxon>
    </lineage>
</organism>
<evidence type="ECO:0000256" key="3">
    <source>
        <dbReference type="ARBA" id="ARBA00022801"/>
    </source>
</evidence>
<keyword evidence="5" id="KW-0732">Signal</keyword>
<dbReference type="InterPro" id="IPR051202">
    <property type="entry name" value="Peptidase_C40"/>
</dbReference>
<feature type="domain" description="NlpC/P60" evidence="6">
    <location>
        <begin position="45"/>
        <end position="170"/>
    </location>
</feature>
<feature type="chain" id="PRO_5038837579" evidence="5">
    <location>
        <begin position="28"/>
        <end position="172"/>
    </location>
</feature>
<sequence length="172" mass="18665">MRKKNWIRKVVAIATALVLAGSVVPFSAPVSAKADTSQAPSTKGASFGAKVIATGDKYLGTPYKWGAKVGDTDTFDCSSFTKYVYGKNGVELPRGARKQGEEGKKVTRANLQKGDLVFFKLKRTNGKIGHVGIYAGDGKVLHTWGRGGVRYDKMTNAWLDWGFLYGTRVTPK</sequence>
<dbReference type="Pfam" id="PF00877">
    <property type="entry name" value="NLPC_P60"/>
    <property type="match status" value="1"/>
</dbReference>
<dbReference type="Proteomes" id="UP000198534">
    <property type="component" value="Unassembled WGS sequence"/>
</dbReference>
<dbReference type="OrthoDB" id="9813118at2"/>
<dbReference type="RefSeq" id="WP_091737283.1">
    <property type="nucleotide sequence ID" value="NZ_FNNQ01000004.1"/>
</dbReference>
<dbReference type="InterPro" id="IPR038765">
    <property type="entry name" value="Papain-like_cys_pep_sf"/>
</dbReference>
<dbReference type="PROSITE" id="PS51935">
    <property type="entry name" value="NLPC_P60"/>
    <property type="match status" value="1"/>
</dbReference>
<name>A0A1H2UEQ8_9BACL</name>
<keyword evidence="4" id="KW-0788">Thiol protease</keyword>
<evidence type="ECO:0000313" key="7">
    <source>
        <dbReference type="EMBL" id="SDW54398.1"/>
    </source>
</evidence>
<gene>
    <name evidence="7" type="ORF">SAMN05444487_10478</name>
</gene>
<keyword evidence="3" id="KW-0378">Hydrolase</keyword>
<dbReference type="Gene3D" id="3.90.1720.10">
    <property type="entry name" value="endopeptidase domain like (from Nostoc punctiforme)"/>
    <property type="match status" value="1"/>
</dbReference>
<evidence type="ECO:0000256" key="4">
    <source>
        <dbReference type="ARBA" id="ARBA00022807"/>
    </source>
</evidence>
<dbReference type="PANTHER" id="PTHR47053">
    <property type="entry name" value="MUREIN DD-ENDOPEPTIDASE MEPH-RELATED"/>
    <property type="match status" value="1"/>
</dbReference>
<proteinExistence type="inferred from homology"/>
<protein>
    <submittedName>
        <fullName evidence="7">NlpC/P60 family protein</fullName>
    </submittedName>
</protein>
<accession>A0A1H2UEQ8</accession>
<dbReference type="InterPro" id="IPR000064">
    <property type="entry name" value="NLP_P60_dom"/>
</dbReference>
<dbReference type="GO" id="GO:0006508">
    <property type="term" value="P:proteolysis"/>
    <property type="evidence" value="ECO:0007669"/>
    <property type="project" value="UniProtKB-KW"/>
</dbReference>
<evidence type="ECO:0000313" key="8">
    <source>
        <dbReference type="Proteomes" id="UP000198534"/>
    </source>
</evidence>
<evidence type="ECO:0000256" key="1">
    <source>
        <dbReference type="ARBA" id="ARBA00007074"/>
    </source>
</evidence>
<reference evidence="7 8" key="1">
    <citation type="submission" date="2016-10" db="EMBL/GenBank/DDBJ databases">
        <authorList>
            <person name="de Groot N.N."/>
        </authorList>
    </citation>
    <scope>NUCLEOTIDE SEQUENCE [LARGE SCALE GENOMIC DNA]</scope>
    <source>
        <strain evidence="7 8">DSM 45610</strain>
    </source>
</reference>
<dbReference type="SUPFAM" id="SSF54001">
    <property type="entry name" value="Cysteine proteinases"/>
    <property type="match status" value="1"/>
</dbReference>
<dbReference type="EMBL" id="FNNQ01000004">
    <property type="protein sequence ID" value="SDW54398.1"/>
    <property type="molecule type" value="Genomic_DNA"/>
</dbReference>
<keyword evidence="2" id="KW-0645">Protease</keyword>
<evidence type="ECO:0000256" key="5">
    <source>
        <dbReference type="SAM" id="SignalP"/>
    </source>
</evidence>
<dbReference type="PANTHER" id="PTHR47053:SF1">
    <property type="entry name" value="MUREIN DD-ENDOPEPTIDASE MEPH-RELATED"/>
    <property type="match status" value="1"/>
</dbReference>
<comment type="similarity">
    <text evidence="1">Belongs to the peptidase C40 family.</text>
</comment>
<dbReference type="AlphaFoldDB" id="A0A1H2UEQ8"/>
<dbReference type="GO" id="GO:0008234">
    <property type="term" value="F:cysteine-type peptidase activity"/>
    <property type="evidence" value="ECO:0007669"/>
    <property type="project" value="UniProtKB-KW"/>
</dbReference>
<feature type="signal peptide" evidence="5">
    <location>
        <begin position="1"/>
        <end position="27"/>
    </location>
</feature>